<dbReference type="GO" id="GO:0032580">
    <property type="term" value="C:Golgi cisterna membrane"/>
    <property type="evidence" value="ECO:0007669"/>
    <property type="project" value="UniProtKB-SubCell"/>
</dbReference>
<evidence type="ECO:0000313" key="14">
    <source>
        <dbReference type="RefSeq" id="XP_013169291.1"/>
    </source>
</evidence>
<dbReference type="InterPro" id="IPR001503">
    <property type="entry name" value="Glyco_trans_10"/>
</dbReference>
<reference evidence="14 15" key="1">
    <citation type="submission" date="2025-04" db="UniProtKB">
        <authorList>
            <consortium name="RefSeq"/>
        </authorList>
    </citation>
    <scope>IDENTIFICATION</scope>
</reference>
<keyword evidence="6 11" id="KW-0812">Transmembrane</keyword>
<comment type="similarity">
    <text evidence="3 11">Belongs to the glycosyltransferase 10 family.</text>
</comment>
<keyword evidence="9 11" id="KW-0472">Membrane</keyword>
<feature type="domain" description="Fucosyltransferase C-terminal" evidence="12">
    <location>
        <begin position="199"/>
        <end position="386"/>
    </location>
</feature>
<keyword evidence="4 11" id="KW-0328">Glycosyltransferase</keyword>
<evidence type="ECO:0000259" key="12">
    <source>
        <dbReference type="Pfam" id="PF00852"/>
    </source>
</evidence>
<evidence type="ECO:0000256" key="7">
    <source>
        <dbReference type="ARBA" id="ARBA00022968"/>
    </source>
</evidence>
<protein>
    <recommendedName>
        <fullName evidence="11">Fucosyltransferase</fullName>
        <ecNumber evidence="11">2.4.1.-</ecNumber>
    </recommendedName>
</protein>
<dbReference type="PANTHER" id="PTHR11929">
    <property type="entry name" value="ALPHA- 1,3 -FUCOSYLTRANSFERASE"/>
    <property type="match status" value="1"/>
</dbReference>
<comment type="subcellular location">
    <subcellularLocation>
        <location evidence="1 11">Golgi apparatus</location>
        <location evidence="1 11">Golgi stack membrane</location>
        <topology evidence="1 11">Single-pass type II membrane protein</topology>
    </subcellularLocation>
</comment>
<dbReference type="Proteomes" id="UP000694872">
    <property type="component" value="Unplaced"/>
</dbReference>
<dbReference type="AlphaFoldDB" id="A0AAJ6ZBV4"/>
<evidence type="ECO:0000256" key="8">
    <source>
        <dbReference type="ARBA" id="ARBA00022989"/>
    </source>
</evidence>
<keyword evidence="7" id="KW-0735">Signal-anchor</keyword>
<dbReference type="EC" id="2.4.1.-" evidence="11"/>
<keyword evidence="11" id="KW-0333">Golgi apparatus</keyword>
<dbReference type="CTD" id="34260"/>
<organism evidence="16">
    <name type="scientific">Papilio xuthus</name>
    <name type="common">Asian swallowtail butterfly</name>
    <dbReference type="NCBI Taxonomy" id="66420"/>
    <lineage>
        <taxon>Eukaryota</taxon>
        <taxon>Metazoa</taxon>
        <taxon>Ecdysozoa</taxon>
        <taxon>Arthropoda</taxon>
        <taxon>Hexapoda</taxon>
        <taxon>Insecta</taxon>
        <taxon>Pterygota</taxon>
        <taxon>Neoptera</taxon>
        <taxon>Endopterygota</taxon>
        <taxon>Lepidoptera</taxon>
        <taxon>Glossata</taxon>
        <taxon>Ditrysia</taxon>
        <taxon>Papilionoidea</taxon>
        <taxon>Papilionidae</taxon>
        <taxon>Papilioninae</taxon>
        <taxon>Papilio</taxon>
    </lineage>
</organism>
<evidence type="ECO:0000313" key="16">
    <source>
        <dbReference type="RefSeq" id="XP_013169293.1"/>
    </source>
</evidence>
<sequence length="438" mass="52007">MYSHDNNNKTYYILHIMNHVKIFSKILVKIRRITLFQLLWIILVIIIFTLWMWNSETVEENKHNPVILWWTASFPGTSETRYCSNDIKCDVFSNRNISDLYNVEANLFYASNIKFDDLPLPRRPKEVIWGLYHEESPRNVEEMMHEDVLSLFNYSSTFSRFSDVPFPLQYLNSFEDINNMKYFVPTLEKNKYLNEISPVMYLQSDCETSTERDIYVKELMKYINIDSYGICLNNKKLPNKFTEDYLNKLHDDDFLHFIARYKFVIAIENGICYDYVTEKFWRAIKVGTVPIYFGSPLIKDWYPNNKSAILLKDYPTPKMMSNYITKLMNDDTLYESYLEHKIKRLVTNAKLLDEIKTRPYQIDALKSATEFECYVCEKLHERRNGKFEQSIVNKNHYDCPKPLSALTLEVNPLNSWAYSFETAKQNAASIRKKIMTVD</sequence>
<dbReference type="RefSeq" id="XP_013169291.1">
    <property type="nucleotide sequence ID" value="XM_013313837.1"/>
</dbReference>
<dbReference type="PANTHER" id="PTHR11929:SF194">
    <property type="entry name" value="ALPHA-(1,3)-FUCOSYLTRANSFERASE 10"/>
    <property type="match status" value="1"/>
</dbReference>
<evidence type="ECO:0000256" key="4">
    <source>
        <dbReference type="ARBA" id="ARBA00022676"/>
    </source>
</evidence>
<dbReference type="GeneID" id="106119012"/>
<accession>A0AAJ6ZBV4</accession>
<keyword evidence="10" id="KW-0325">Glycoprotein</keyword>
<dbReference type="SUPFAM" id="SSF53756">
    <property type="entry name" value="UDP-Glycosyltransferase/glycogen phosphorylase"/>
    <property type="match status" value="1"/>
</dbReference>
<evidence type="ECO:0000256" key="10">
    <source>
        <dbReference type="ARBA" id="ARBA00023180"/>
    </source>
</evidence>
<dbReference type="RefSeq" id="XP_013169292.1">
    <property type="nucleotide sequence ID" value="XM_013313838.1"/>
</dbReference>
<dbReference type="RefSeq" id="XP_013169293.1">
    <property type="nucleotide sequence ID" value="XM_013313839.1"/>
</dbReference>
<evidence type="ECO:0000256" key="2">
    <source>
        <dbReference type="ARBA" id="ARBA00004922"/>
    </source>
</evidence>
<gene>
    <name evidence="14 15 16" type="primary">LOC106119012</name>
</gene>
<comment type="pathway">
    <text evidence="2">Protein modification; protein glycosylation.</text>
</comment>
<dbReference type="FunFam" id="3.40.50.11660:FF:000002">
    <property type="entry name" value="Alpha-(1,3)-fucosyltransferase"/>
    <property type="match status" value="1"/>
</dbReference>
<evidence type="ECO:0000313" key="15">
    <source>
        <dbReference type="RefSeq" id="XP_013169292.1"/>
    </source>
</evidence>
<evidence type="ECO:0000256" key="11">
    <source>
        <dbReference type="RuleBase" id="RU003832"/>
    </source>
</evidence>
<evidence type="ECO:0000256" key="6">
    <source>
        <dbReference type="ARBA" id="ARBA00022692"/>
    </source>
</evidence>
<dbReference type="Pfam" id="PF17039">
    <property type="entry name" value="Glyco_tran_10_N"/>
    <property type="match status" value="1"/>
</dbReference>
<keyword evidence="5 11" id="KW-0808">Transferase</keyword>
<dbReference type="InterPro" id="IPR038577">
    <property type="entry name" value="GT10-like_C_sf"/>
</dbReference>
<name>A0AAJ6ZBV4_PAPXU</name>
<proteinExistence type="inferred from homology"/>
<keyword evidence="8 11" id="KW-1133">Transmembrane helix</keyword>
<dbReference type="Gene3D" id="3.40.50.11660">
    <property type="entry name" value="Glycosyl transferase family 10, C-terminal domain"/>
    <property type="match status" value="1"/>
</dbReference>
<dbReference type="InterPro" id="IPR055270">
    <property type="entry name" value="Glyco_tran_10_C"/>
</dbReference>
<evidence type="ECO:0000256" key="9">
    <source>
        <dbReference type="ARBA" id="ARBA00023136"/>
    </source>
</evidence>
<feature type="domain" description="Fucosyltransferase N-terminal" evidence="13">
    <location>
        <begin position="63"/>
        <end position="167"/>
    </location>
</feature>
<evidence type="ECO:0000256" key="1">
    <source>
        <dbReference type="ARBA" id="ARBA00004447"/>
    </source>
</evidence>
<evidence type="ECO:0000256" key="3">
    <source>
        <dbReference type="ARBA" id="ARBA00008919"/>
    </source>
</evidence>
<dbReference type="Pfam" id="PF00852">
    <property type="entry name" value="Glyco_transf_10"/>
    <property type="match status" value="1"/>
</dbReference>
<dbReference type="GO" id="GO:0046920">
    <property type="term" value="F:alpha-(1-&gt;3)-fucosyltransferase activity"/>
    <property type="evidence" value="ECO:0007669"/>
    <property type="project" value="TreeGrafter"/>
</dbReference>
<evidence type="ECO:0000256" key="5">
    <source>
        <dbReference type="ARBA" id="ARBA00022679"/>
    </source>
</evidence>
<feature type="transmembrane region" description="Helical" evidence="11">
    <location>
        <begin position="33"/>
        <end position="53"/>
    </location>
</feature>
<evidence type="ECO:0000259" key="13">
    <source>
        <dbReference type="Pfam" id="PF17039"/>
    </source>
</evidence>
<dbReference type="InterPro" id="IPR031481">
    <property type="entry name" value="Glyco_tran_10_N"/>
</dbReference>
<dbReference type="KEGG" id="pxu:106119012"/>